<sequence>PGPSPVRVCPAISVLGGPMSGKTSLAKQLAERIGAVYISMSEALTDLMFESVPSQLSKDISQTLQQGKRVPDDLVIQALRFRLLSPDVLQRGWVLDDFPCTRAQAEGLAALGIVPHRVFMLLAPEAAIFGRAAELKKSPVEGQELQQELALQRERLDAFHSLSPALRVFYASIFDNLRDIDASRSKWAIFDRALEETTLSLRERLQYYRRTAMGMATRVKGMCFTSVRLENVSGWKHYCPVSLSLQNELVPSFNRRCAVEYHSKVYWMASDEYAELFAEDPEAFLQVPLPPNLPRLLDDAERARKADVKTELKDFCPVALVETGELVKASRFYMVEYNQNLFRFSSREAAMKFMRQPMRYRTAKLPPKLPPEVSKEERLAAPLLSSLIKGKDGRGLQPSDMVTYMEASVAELICQGLVETGECR</sequence>
<evidence type="ECO:0000313" key="4">
    <source>
        <dbReference type="EMBL" id="CAK9102928.1"/>
    </source>
</evidence>
<dbReference type="Gene3D" id="3.40.50.300">
    <property type="entry name" value="P-loop containing nucleotide triphosphate hydrolases"/>
    <property type="match status" value="1"/>
</dbReference>
<organism evidence="4 5">
    <name type="scientific">Durusdinium trenchii</name>
    <dbReference type="NCBI Taxonomy" id="1381693"/>
    <lineage>
        <taxon>Eukaryota</taxon>
        <taxon>Sar</taxon>
        <taxon>Alveolata</taxon>
        <taxon>Dinophyceae</taxon>
        <taxon>Suessiales</taxon>
        <taxon>Symbiodiniaceae</taxon>
        <taxon>Durusdinium</taxon>
    </lineage>
</organism>
<evidence type="ECO:0000256" key="2">
    <source>
        <dbReference type="ARBA" id="ARBA00022741"/>
    </source>
</evidence>
<comment type="caution">
    <text evidence="4">The sequence shown here is derived from an EMBL/GenBank/DDBJ whole genome shotgun (WGS) entry which is preliminary data.</text>
</comment>
<accession>A0ABP0RRC4</accession>
<protein>
    <submittedName>
        <fullName evidence="4">Adenylate kinase 9 (AK 9) (Adenylate kinase domain-containing protein 1) (Adenylate kinase domain-containing protein 2)</fullName>
    </submittedName>
</protein>
<proteinExistence type="predicted"/>
<reference evidence="4 5" key="1">
    <citation type="submission" date="2024-02" db="EMBL/GenBank/DDBJ databases">
        <authorList>
            <person name="Chen Y."/>
            <person name="Shah S."/>
            <person name="Dougan E. K."/>
            <person name="Thang M."/>
            <person name="Chan C."/>
        </authorList>
    </citation>
    <scope>NUCLEOTIDE SEQUENCE [LARGE SCALE GENOMIC DNA]</scope>
</reference>
<dbReference type="Proteomes" id="UP001642464">
    <property type="component" value="Unassembled WGS sequence"/>
</dbReference>
<dbReference type="CDD" id="cd01428">
    <property type="entry name" value="ADK"/>
    <property type="match status" value="1"/>
</dbReference>
<name>A0ABP0RRC4_9DINO</name>
<dbReference type="InterPro" id="IPR000850">
    <property type="entry name" value="Adenylat/UMP-CMP_kin"/>
</dbReference>
<feature type="non-terminal residue" evidence="4">
    <location>
        <position position="424"/>
    </location>
</feature>
<dbReference type="EMBL" id="CAXAMM010042088">
    <property type="protein sequence ID" value="CAK9102928.1"/>
    <property type="molecule type" value="Genomic_DNA"/>
</dbReference>
<feature type="non-terminal residue" evidence="4">
    <location>
        <position position="1"/>
    </location>
</feature>
<dbReference type="GO" id="GO:0016301">
    <property type="term" value="F:kinase activity"/>
    <property type="evidence" value="ECO:0007669"/>
    <property type="project" value="UniProtKB-KW"/>
</dbReference>
<evidence type="ECO:0000256" key="1">
    <source>
        <dbReference type="ARBA" id="ARBA00022679"/>
    </source>
</evidence>
<dbReference type="Pfam" id="PF00406">
    <property type="entry name" value="ADK"/>
    <property type="match status" value="1"/>
</dbReference>
<keyword evidence="3 4" id="KW-0418">Kinase</keyword>
<gene>
    <name evidence="4" type="ORF">SCF082_LOCUS48097</name>
</gene>
<keyword evidence="2" id="KW-0547">Nucleotide-binding</keyword>
<evidence type="ECO:0000256" key="3">
    <source>
        <dbReference type="ARBA" id="ARBA00022777"/>
    </source>
</evidence>
<dbReference type="SUPFAM" id="SSF52540">
    <property type="entry name" value="P-loop containing nucleoside triphosphate hydrolases"/>
    <property type="match status" value="1"/>
</dbReference>
<dbReference type="PANTHER" id="PTHR23359">
    <property type="entry name" value="NUCLEOTIDE KINASE"/>
    <property type="match status" value="1"/>
</dbReference>
<keyword evidence="1" id="KW-0808">Transferase</keyword>
<keyword evidence="5" id="KW-1185">Reference proteome</keyword>
<evidence type="ECO:0000313" key="5">
    <source>
        <dbReference type="Proteomes" id="UP001642464"/>
    </source>
</evidence>
<dbReference type="InterPro" id="IPR027417">
    <property type="entry name" value="P-loop_NTPase"/>
</dbReference>